<sequence length="214" mass="24148">MKKLLLLAIATAFGTFCYAQKPYTNPNFKQLSSQHKLIAILPADVKITYKAQPRYFDYEANKDKEIELAYKVQSALYTFLLEREMKSAIGFQDLEKTNLLLKRAGMIDSLKSFSKDEIAKALGVDAVVSENYELEHFNARPDRTNPGPTERPSALAAPANVTGSATLTVLLNDSTTGNLLWRFYTNDRDFDVFSTMDTIERVAKKPVKNFPYAK</sequence>
<reference evidence="2 3" key="1">
    <citation type="submission" date="2019-04" db="EMBL/GenBank/DDBJ databases">
        <title>Pedobacter sp. RP-1-16 sp. nov., isolated from Arctic soil.</title>
        <authorList>
            <person name="Dahal R.H."/>
            <person name="Kim D.-U."/>
        </authorList>
    </citation>
    <scope>NUCLEOTIDE SEQUENCE [LARGE SCALE GENOMIC DNA]</scope>
    <source>
        <strain evidence="2 3">RP-1-16</strain>
    </source>
</reference>
<keyword evidence="1" id="KW-0732">Signal</keyword>
<dbReference type="Proteomes" id="UP000309594">
    <property type="component" value="Unassembled WGS sequence"/>
</dbReference>
<evidence type="ECO:0000313" key="3">
    <source>
        <dbReference type="Proteomes" id="UP000309594"/>
    </source>
</evidence>
<evidence type="ECO:0000313" key="2">
    <source>
        <dbReference type="EMBL" id="TKC59080.1"/>
    </source>
</evidence>
<organism evidence="2 3">
    <name type="scientific">Pedobacter hiemivivus</name>
    <dbReference type="NCBI Taxonomy" id="2530454"/>
    <lineage>
        <taxon>Bacteria</taxon>
        <taxon>Pseudomonadati</taxon>
        <taxon>Bacteroidota</taxon>
        <taxon>Sphingobacteriia</taxon>
        <taxon>Sphingobacteriales</taxon>
        <taxon>Sphingobacteriaceae</taxon>
        <taxon>Pedobacter</taxon>
    </lineage>
</organism>
<accession>A0A4U1G8J9</accession>
<dbReference type="RefSeq" id="WP_136880963.1">
    <property type="nucleotide sequence ID" value="NZ_SWDX01000006.1"/>
</dbReference>
<evidence type="ECO:0000256" key="1">
    <source>
        <dbReference type="SAM" id="SignalP"/>
    </source>
</evidence>
<feature type="signal peptide" evidence="1">
    <location>
        <begin position="1"/>
        <end position="19"/>
    </location>
</feature>
<feature type="chain" id="PRO_5020849191" description="DUF4919 domain-containing protein" evidence="1">
    <location>
        <begin position="20"/>
        <end position="214"/>
    </location>
</feature>
<protein>
    <recommendedName>
        <fullName evidence="4">DUF4919 domain-containing protein</fullName>
    </recommendedName>
</protein>
<dbReference type="EMBL" id="SWDX01000006">
    <property type="protein sequence ID" value="TKC59080.1"/>
    <property type="molecule type" value="Genomic_DNA"/>
</dbReference>
<dbReference type="AlphaFoldDB" id="A0A4U1G8J9"/>
<evidence type="ECO:0008006" key="4">
    <source>
        <dbReference type="Google" id="ProtNLM"/>
    </source>
</evidence>
<name>A0A4U1G8J9_9SPHI</name>
<proteinExistence type="predicted"/>
<comment type="caution">
    <text evidence="2">The sequence shown here is derived from an EMBL/GenBank/DDBJ whole genome shotgun (WGS) entry which is preliminary data.</text>
</comment>
<gene>
    <name evidence="2" type="ORF">FBD94_16195</name>
</gene>